<evidence type="ECO:0000256" key="5">
    <source>
        <dbReference type="ARBA" id="ARBA00022833"/>
    </source>
</evidence>
<dbReference type="AlphaFoldDB" id="A0AAD5T0T3"/>
<dbReference type="InterPro" id="IPR019787">
    <property type="entry name" value="Znf_PHD-finger"/>
</dbReference>
<accession>A0AAD5T0T3</accession>
<feature type="compositionally biased region" description="Gly residues" evidence="10">
    <location>
        <begin position="825"/>
        <end position="837"/>
    </location>
</feature>
<dbReference type="PANTHER" id="PTHR45888">
    <property type="entry name" value="HL01030P-RELATED"/>
    <property type="match status" value="1"/>
</dbReference>
<keyword evidence="14" id="KW-1185">Reference proteome</keyword>
<evidence type="ECO:0000256" key="3">
    <source>
        <dbReference type="ARBA" id="ARBA00022737"/>
    </source>
</evidence>
<dbReference type="PROSITE" id="PS50016">
    <property type="entry name" value="ZF_PHD_2"/>
    <property type="match status" value="3"/>
</dbReference>
<feature type="region of interest" description="Disordered" evidence="10">
    <location>
        <begin position="369"/>
        <end position="388"/>
    </location>
</feature>
<feature type="compositionally biased region" description="Polar residues" evidence="10">
    <location>
        <begin position="1"/>
        <end position="31"/>
    </location>
</feature>
<dbReference type="PANTHER" id="PTHR45888:SF4">
    <property type="entry name" value="PHD FINGER PROTEIN 10"/>
    <property type="match status" value="1"/>
</dbReference>
<dbReference type="GO" id="GO:0005634">
    <property type="term" value="C:nucleus"/>
    <property type="evidence" value="ECO:0007669"/>
    <property type="project" value="UniProtKB-SubCell"/>
</dbReference>
<evidence type="ECO:0000256" key="8">
    <source>
        <dbReference type="ARBA" id="ARBA00023242"/>
    </source>
</evidence>
<feature type="domain" description="RING-type" evidence="12">
    <location>
        <begin position="914"/>
        <end position="960"/>
    </location>
</feature>
<comment type="caution">
    <text evidence="13">The sequence shown here is derived from an EMBL/GenBank/DDBJ whole genome shotgun (WGS) entry which is preliminary data.</text>
</comment>
<comment type="subcellular location">
    <subcellularLocation>
        <location evidence="1">Nucleus</location>
    </subcellularLocation>
</comment>
<dbReference type="CDD" id="cd15519">
    <property type="entry name" value="PHD1_Lid2p_like"/>
    <property type="match status" value="1"/>
</dbReference>
<evidence type="ECO:0000256" key="7">
    <source>
        <dbReference type="ARBA" id="ARBA00023163"/>
    </source>
</evidence>
<evidence type="ECO:0000256" key="9">
    <source>
        <dbReference type="PROSITE-ProRule" id="PRU00175"/>
    </source>
</evidence>
<dbReference type="Pfam" id="PF00628">
    <property type="entry name" value="PHD"/>
    <property type="match status" value="1"/>
</dbReference>
<dbReference type="EMBL" id="JADGJH010000988">
    <property type="protein sequence ID" value="KAJ3120155.1"/>
    <property type="molecule type" value="Genomic_DNA"/>
</dbReference>
<feature type="compositionally biased region" description="Low complexity" evidence="10">
    <location>
        <begin position="32"/>
        <end position="46"/>
    </location>
</feature>
<dbReference type="InterPro" id="IPR013933">
    <property type="entry name" value="CRC_Rsc7/Swp82"/>
</dbReference>
<feature type="region of interest" description="Disordered" evidence="10">
    <location>
        <begin position="814"/>
        <end position="842"/>
    </location>
</feature>
<evidence type="ECO:0000256" key="6">
    <source>
        <dbReference type="ARBA" id="ARBA00023015"/>
    </source>
</evidence>
<evidence type="ECO:0000256" key="2">
    <source>
        <dbReference type="ARBA" id="ARBA00022723"/>
    </source>
</evidence>
<dbReference type="GO" id="GO:0008270">
    <property type="term" value="F:zinc ion binding"/>
    <property type="evidence" value="ECO:0007669"/>
    <property type="project" value="UniProtKB-KW"/>
</dbReference>
<feature type="domain" description="PHD-type" evidence="11">
    <location>
        <begin position="1010"/>
        <end position="1074"/>
    </location>
</feature>
<name>A0AAD5T0T3_9FUNG</name>
<evidence type="ECO:0000259" key="12">
    <source>
        <dbReference type="PROSITE" id="PS50089"/>
    </source>
</evidence>
<keyword evidence="2" id="KW-0479">Metal-binding</keyword>
<keyword evidence="8" id="KW-0539">Nucleus</keyword>
<gene>
    <name evidence="13" type="ORF">HK100_012916</name>
</gene>
<evidence type="ECO:0000313" key="14">
    <source>
        <dbReference type="Proteomes" id="UP001211907"/>
    </source>
</evidence>
<dbReference type="InterPro" id="IPR011011">
    <property type="entry name" value="Znf_FYVE_PHD"/>
</dbReference>
<dbReference type="InterPro" id="IPR001965">
    <property type="entry name" value="Znf_PHD"/>
</dbReference>
<reference evidence="13" key="1">
    <citation type="submission" date="2020-05" db="EMBL/GenBank/DDBJ databases">
        <title>Phylogenomic resolution of chytrid fungi.</title>
        <authorList>
            <person name="Stajich J.E."/>
            <person name="Amses K."/>
            <person name="Simmons R."/>
            <person name="Seto K."/>
            <person name="Myers J."/>
            <person name="Bonds A."/>
            <person name="Quandt C.A."/>
            <person name="Barry K."/>
            <person name="Liu P."/>
            <person name="Grigoriev I."/>
            <person name="Longcore J.E."/>
            <person name="James T.Y."/>
        </authorList>
    </citation>
    <scope>NUCLEOTIDE SEQUENCE</scope>
    <source>
        <strain evidence="13">JEL0513</strain>
    </source>
</reference>
<proteinExistence type="predicted"/>
<keyword evidence="6" id="KW-0805">Transcription regulation</keyword>
<evidence type="ECO:0000256" key="1">
    <source>
        <dbReference type="ARBA" id="ARBA00004123"/>
    </source>
</evidence>
<feature type="domain" description="PHD-type" evidence="11">
    <location>
        <begin position="911"/>
        <end position="962"/>
    </location>
</feature>
<dbReference type="Pfam" id="PF08624">
    <property type="entry name" value="CRC_subunit"/>
    <property type="match status" value="1"/>
</dbReference>
<feature type="region of interest" description="Disordered" evidence="10">
    <location>
        <begin position="248"/>
        <end position="286"/>
    </location>
</feature>
<keyword evidence="3" id="KW-0677">Repeat</keyword>
<feature type="compositionally biased region" description="Low complexity" evidence="10">
    <location>
        <begin position="814"/>
        <end position="824"/>
    </location>
</feature>
<dbReference type="SMART" id="SM00249">
    <property type="entry name" value="PHD"/>
    <property type="match status" value="3"/>
</dbReference>
<dbReference type="Proteomes" id="UP001211907">
    <property type="component" value="Unassembled WGS sequence"/>
</dbReference>
<feature type="compositionally biased region" description="Basic and acidic residues" evidence="10">
    <location>
        <begin position="48"/>
        <end position="57"/>
    </location>
</feature>
<evidence type="ECO:0000256" key="10">
    <source>
        <dbReference type="SAM" id="MobiDB-lite"/>
    </source>
</evidence>
<dbReference type="InterPro" id="IPR001841">
    <property type="entry name" value="Znf_RING"/>
</dbReference>
<evidence type="ECO:0000259" key="11">
    <source>
        <dbReference type="PROSITE" id="PS50016"/>
    </source>
</evidence>
<keyword evidence="5" id="KW-0862">Zinc</keyword>
<dbReference type="Gene3D" id="3.30.40.10">
    <property type="entry name" value="Zinc/RING finger domain, C3HC4 (zinc finger)"/>
    <property type="match status" value="3"/>
</dbReference>
<organism evidence="13 14">
    <name type="scientific">Physocladia obscura</name>
    <dbReference type="NCBI Taxonomy" id="109957"/>
    <lineage>
        <taxon>Eukaryota</taxon>
        <taxon>Fungi</taxon>
        <taxon>Fungi incertae sedis</taxon>
        <taxon>Chytridiomycota</taxon>
        <taxon>Chytridiomycota incertae sedis</taxon>
        <taxon>Chytridiomycetes</taxon>
        <taxon>Chytridiales</taxon>
        <taxon>Chytriomycetaceae</taxon>
        <taxon>Physocladia</taxon>
    </lineage>
</organism>
<evidence type="ECO:0000256" key="4">
    <source>
        <dbReference type="ARBA" id="ARBA00022771"/>
    </source>
</evidence>
<evidence type="ECO:0000313" key="13">
    <source>
        <dbReference type="EMBL" id="KAJ3120155.1"/>
    </source>
</evidence>
<feature type="region of interest" description="Disordered" evidence="10">
    <location>
        <begin position="1"/>
        <end position="114"/>
    </location>
</feature>
<dbReference type="PROSITE" id="PS50089">
    <property type="entry name" value="ZF_RING_2"/>
    <property type="match status" value="1"/>
</dbReference>
<keyword evidence="7" id="KW-0804">Transcription</keyword>
<protein>
    <submittedName>
        <fullName evidence="13">Uncharacterized protein</fullName>
    </submittedName>
</protein>
<dbReference type="SUPFAM" id="SSF57903">
    <property type="entry name" value="FYVE/PHD zinc finger"/>
    <property type="match status" value="3"/>
</dbReference>
<dbReference type="InterPro" id="IPR013083">
    <property type="entry name" value="Znf_RING/FYVE/PHD"/>
</dbReference>
<sequence>MGSPSKNAARSTPLSDDVTAQSQITSNVPQESSSAAGSVAAVMDVDSSPEKNKDTAKFQDNNKFNDTDDNSEDVAADAAVSKKRGRPSLPKSAAKAKKNRFIDGHADDGEDSDEDKTVAFDAVGETKITSDGELLDGRKFKCRYFRLARHPTRYYMLTLDVARSMGFRDSYLLHMKNTHIKRLYASDEDKQVLESMDLLASNFRTRPLGIMSTRSAFKLFGYQIVVRGKPVRDDYACEGKAEPENWIYPEDAVDDENGNGNGNLSGSDAEDRGLGDDRYRKGGSTIKRPTESISYYEQLYRAPANLIHGYGTALVPPAAVVATIGGATIATTTATPLAIPSIVDGPVTVASAAASKLEITVAAANIRDANGNSTNNGNNNNGSLEDPRSEANMLRAAASAADFNSRLRAQRRSNRFLDIHTNIEQVPQLTQPTRVVVKAQDDGLVLEVGFGDAELPPEKTLVENSSSSEEEDKKYPLSIMPSQYQGAYSFHRTRFGQNVASIKSNEAFFVDYTGKALLSVDTQFLQAGMPQQAQIPGTGQRHSMAMGTPTPNTFALQHQQQQRNPNIAGALANTPGAVRGIAANAVPVGTPVSGSHPGTSRAGDEHYNAPGFVPQGMTAEQWKIMKPKLTYSQLKELREQAPVVSMGPSGKYSVRFTCGYLTRSGNYCQKPVLEAGVICLFHQKMRAQEALAAQEQQQAAAIHAANFAAMNMNMGGMPMMPMMPILPMTPQISSGGSGSVIAGGANGMVMPMMMDMNSATPGAVAMPFQMQNMMPAAMMMGAAVTPVKTTRPYKPRGTGATALAAAAAAAAAGNGSTGDGATAGRAGGGGGGGGSGSGRKSNKAKNLEDLECVICHSEDPPAVESDQNPPRALLRCDQCGQGHHLLCAEISTPVMVAKTLAPGAKWKCGNCKMCEVCGKAGDDEGLMVLCDACDKGYHTYCLDPPLDKTPSGSWHCPSCRVCISCGSPDNSLDARHVSVPPTHEDNAITGKIEIYVCTYCSKCHKRFEAEQFCPLCFHVYKEDADANDSSSQMACCDVCDRWIHVGCDPELTESRYKKLDAMNAKYTCVLCSEGNKIHNLVTKVDKSNKAAKPSRLMMYHGKYLVVPPLMKRAHENVDK</sequence>
<keyword evidence="4 9" id="KW-0863">Zinc-finger</keyword>
<feature type="compositionally biased region" description="Basic and acidic residues" evidence="10">
    <location>
        <begin position="269"/>
        <end position="280"/>
    </location>
</feature>
<feature type="domain" description="PHD-type" evidence="11">
    <location>
        <begin position="849"/>
        <end position="914"/>
    </location>
</feature>
<feature type="compositionally biased region" description="Low complexity" evidence="10">
    <location>
        <begin position="370"/>
        <end position="383"/>
    </location>
</feature>